<dbReference type="Proteomes" id="UP000562045">
    <property type="component" value="Unassembled WGS sequence"/>
</dbReference>
<name>A0A7Y9ZDW8_9ACTN</name>
<dbReference type="PANTHER" id="PTHR33490">
    <property type="entry name" value="BLR5614 PROTEIN-RELATED"/>
    <property type="match status" value="1"/>
</dbReference>
<feature type="domain" description="Transglutaminase-like" evidence="1">
    <location>
        <begin position="170"/>
        <end position="237"/>
    </location>
</feature>
<dbReference type="Gene3D" id="3.10.620.30">
    <property type="match status" value="1"/>
</dbReference>
<dbReference type="GO" id="GO:0008233">
    <property type="term" value="F:peptidase activity"/>
    <property type="evidence" value="ECO:0007669"/>
    <property type="project" value="UniProtKB-KW"/>
</dbReference>
<dbReference type="SUPFAM" id="SSF54001">
    <property type="entry name" value="Cysteine proteinases"/>
    <property type="match status" value="1"/>
</dbReference>
<dbReference type="AlphaFoldDB" id="A0A7Y9ZDW8"/>
<comment type="caution">
    <text evidence="2">The sequence shown here is derived from an EMBL/GenBank/DDBJ whole genome shotgun (WGS) entry which is preliminary data.</text>
</comment>
<dbReference type="PANTHER" id="PTHR33490:SF6">
    <property type="entry name" value="SLL1049 PROTEIN"/>
    <property type="match status" value="1"/>
</dbReference>
<dbReference type="Pfam" id="PF01841">
    <property type="entry name" value="Transglut_core"/>
    <property type="match status" value="1"/>
</dbReference>
<dbReference type="Pfam" id="PF08379">
    <property type="entry name" value="Bact_transglu_N"/>
    <property type="match status" value="1"/>
</dbReference>
<accession>A0A7Y9ZDW8</accession>
<dbReference type="InterPro" id="IPR002931">
    <property type="entry name" value="Transglutaminase-like"/>
</dbReference>
<evidence type="ECO:0000259" key="1">
    <source>
        <dbReference type="SMART" id="SM00460"/>
    </source>
</evidence>
<dbReference type="SMART" id="SM00460">
    <property type="entry name" value="TGc"/>
    <property type="match status" value="1"/>
</dbReference>
<keyword evidence="2" id="KW-0378">Hydrolase</keyword>
<organism evidence="2 3">
    <name type="scientific">Nocardioides aromaticivorans</name>
    <dbReference type="NCBI Taxonomy" id="200618"/>
    <lineage>
        <taxon>Bacteria</taxon>
        <taxon>Bacillati</taxon>
        <taxon>Actinomycetota</taxon>
        <taxon>Actinomycetes</taxon>
        <taxon>Propionibacteriales</taxon>
        <taxon>Nocardioidaceae</taxon>
        <taxon>Nocardioides</taxon>
    </lineage>
</organism>
<dbReference type="InterPro" id="IPR013589">
    <property type="entry name" value="Bac_transglu_N"/>
</dbReference>
<keyword evidence="2" id="KW-0645">Protease</keyword>
<proteinExistence type="predicted"/>
<dbReference type="GO" id="GO:0006508">
    <property type="term" value="P:proteolysis"/>
    <property type="evidence" value="ECO:0007669"/>
    <property type="project" value="UniProtKB-KW"/>
</dbReference>
<gene>
    <name evidence="2" type="ORF">BJ993_000165</name>
</gene>
<evidence type="ECO:0000313" key="3">
    <source>
        <dbReference type="Proteomes" id="UP000562045"/>
    </source>
</evidence>
<dbReference type="InterPro" id="IPR038765">
    <property type="entry name" value="Papain-like_cys_pep_sf"/>
</dbReference>
<reference evidence="2 3" key="1">
    <citation type="submission" date="2020-07" db="EMBL/GenBank/DDBJ databases">
        <title>Sequencing the genomes of 1000 actinobacteria strains.</title>
        <authorList>
            <person name="Klenk H.-P."/>
        </authorList>
    </citation>
    <scope>NUCLEOTIDE SEQUENCE [LARGE SCALE GENOMIC DNA]</scope>
    <source>
        <strain evidence="2 3">DSM 15131</strain>
    </source>
</reference>
<evidence type="ECO:0000313" key="2">
    <source>
        <dbReference type="EMBL" id="NYI43085.1"/>
    </source>
</evidence>
<sequence>MNMQLRIVHTSEYVYDGGAMASYNQARMTPVTTPEQIVVHHRLDVSPKPWTYSYTDYFGCAVTAFEVVDPHESMTVTATSTVQVNRVGAEPEARSTWSSYGEREVRDRWTEFLVVSDLVAPTPDFEELVKDIGAGADLPGDAARAVCRLVTAQIDFLPGVTDVESTAADAWDQRAGVGQDMVHLAIGGLRTLGIPARYVSGYVHPVESPVVGETVTGNPFAWLEWWDDGWQAFDPTTATAPSERYVAIGHGRDYTDVPPLRGIYTGAQTAALDVSVEVTRLA</sequence>
<dbReference type="EMBL" id="JACBZM010000001">
    <property type="protein sequence ID" value="NYI43085.1"/>
    <property type="molecule type" value="Genomic_DNA"/>
</dbReference>
<protein>
    <submittedName>
        <fullName evidence="2">Transglutaminase-like putative cysteine protease</fullName>
    </submittedName>
</protein>